<keyword evidence="3 11" id="KW-1134">Transmembrane beta strand</keyword>
<evidence type="ECO:0000256" key="13">
    <source>
        <dbReference type="SAM" id="SignalP"/>
    </source>
</evidence>
<dbReference type="AlphaFoldDB" id="A0A838L3D1"/>
<name>A0A838L3D1_9SPHN</name>
<dbReference type="Gene3D" id="2.40.170.20">
    <property type="entry name" value="TonB-dependent receptor, beta-barrel domain"/>
    <property type="match status" value="2"/>
</dbReference>
<evidence type="ECO:0000313" key="15">
    <source>
        <dbReference type="EMBL" id="MBA2933032.1"/>
    </source>
</evidence>
<dbReference type="PROSITE" id="PS52016">
    <property type="entry name" value="TONB_DEPENDENT_REC_3"/>
    <property type="match status" value="1"/>
</dbReference>
<keyword evidence="2 11" id="KW-0813">Transport</keyword>
<dbReference type="PANTHER" id="PTHR32552">
    <property type="entry name" value="FERRICHROME IRON RECEPTOR-RELATED"/>
    <property type="match status" value="1"/>
</dbReference>
<dbReference type="InterPro" id="IPR012910">
    <property type="entry name" value="Plug_dom"/>
</dbReference>
<keyword evidence="7" id="KW-0406">Ion transport</keyword>
<keyword evidence="15" id="KW-0675">Receptor</keyword>
<feature type="chain" id="PRO_5032497583" evidence="13">
    <location>
        <begin position="37"/>
        <end position="811"/>
    </location>
</feature>
<feature type="signal peptide" evidence="13">
    <location>
        <begin position="1"/>
        <end position="36"/>
    </location>
</feature>
<keyword evidence="5 11" id="KW-0812">Transmembrane</keyword>
<gene>
    <name evidence="15" type="ORF">HZF05_02870</name>
</gene>
<feature type="compositionally biased region" description="Low complexity" evidence="12">
    <location>
        <begin position="41"/>
        <end position="55"/>
    </location>
</feature>
<proteinExistence type="inferred from homology"/>
<evidence type="ECO:0000256" key="9">
    <source>
        <dbReference type="ARBA" id="ARBA00023136"/>
    </source>
</evidence>
<evidence type="ECO:0000256" key="11">
    <source>
        <dbReference type="PROSITE-ProRule" id="PRU01360"/>
    </source>
</evidence>
<keyword evidence="4" id="KW-0410">Iron transport</keyword>
<evidence type="ECO:0000256" key="7">
    <source>
        <dbReference type="ARBA" id="ARBA00023065"/>
    </source>
</evidence>
<evidence type="ECO:0000313" key="16">
    <source>
        <dbReference type="Proteomes" id="UP000570166"/>
    </source>
</evidence>
<keyword evidence="13" id="KW-0732">Signal</keyword>
<keyword evidence="16" id="KW-1185">Reference proteome</keyword>
<feature type="region of interest" description="Disordered" evidence="12">
    <location>
        <begin position="41"/>
        <end position="62"/>
    </location>
</feature>
<dbReference type="GO" id="GO:0009279">
    <property type="term" value="C:cell outer membrane"/>
    <property type="evidence" value="ECO:0007669"/>
    <property type="project" value="UniProtKB-SubCell"/>
</dbReference>
<evidence type="ECO:0000256" key="3">
    <source>
        <dbReference type="ARBA" id="ARBA00022452"/>
    </source>
</evidence>
<dbReference type="Pfam" id="PF07715">
    <property type="entry name" value="Plug"/>
    <property type="match status" value="1"/>
</dbReference>
<sequence length="811" mass="87150">MKTVRMLDVVRRQRRITLESGAAGLALLALGQPAHAQSVDAAAAPPAADQAAPSAGTAGNGDSIVVTARRKSERLERVPVSVSAFGSSELAVRGVTQQQDLQKAVPGLVLRGTQNANQLSYSLRAQSIDAFSGSHAAVLTYTNDVQITDQTASSLYDLESVQVLKGPQGTLFGRNVTGGAVLYNTAKPTNDFGGSLTFKLGDYSLREFLGSVNVPIVQDKVLLRVAGDIVSRDGFQHNSVDGLDYGSQRRQSGRVSLTLQPVDGLKNLTVFEYDRSRGTNVNPIAWSAYACGSPPRNGVVLKTSAACFFGPSLDATIKQPGAWDRYLATHPNAPAGGLIAFIEQQRSHDPWHISIDAPNFHIGSSYFVTNTTSYDLTGDLQIKNIFGAAKSHSHDAQDKDGSPYGIQEQSNGRGSIGNKIFTDQLSDELQLLGKAFDRKLDFVIGAYYGYERDDNYQDSESFDLVPVRPAPAVGDTDYRTGSWTQAIYAQGTYNLASLTGVQGLSFTGGFRYSWDQEHIRPFPLSRYASGAPEGAHFAAPSWQVGLEYQANPNLLLYVESRGSWRAGGFNGSSPPVPVTAASGGNLFLSEKTHDVEVGAKFNGRLLGLQSRVTLALYNQWISNVQRSIYLVLPSGLSAITTNIPEAEVRGIEMDAETNLARWFQVGVTLAVTDARYTSPSVALFGQTFTAGTYADTPKVSGSLYGQFSAPLPNNLGDFTLRGSVYAQDGQYFSNFADTTNPDAKLPHYKLVDFRADIHNIGGTGLSLAGFVKNAFNKPYYIGGTPLGAALGLNVALPGEPRTFGMELGYKF</sequence>
<comment type="caution">
    <text evidence="15">The sequence shown here is derived from an EMBL/GenBank/DDBJ whole genome shotgun (WGS) entry which is preliminary data.</text>
</comment>
<organism evidence="15 16">
    <name type="scientific">Sphingomonas chungangi</name>
    <dbReference type="NCBI Taxonomy" id="2683589"/>
    <lineage>
        <taxon>Bacteria</taxon>
        <taxon>Pseudomonadati</taxon>
        <taxon>Pseudomonadota</taxon>
        <taxon>Alphaproteobacteria</taxon>
        <taxon>Sphingomonadales</taxon>
        <taxon>Sphingomonadaceae</taxon>
        <taxon>Sphingomonas</taxon>
    </lineage>
</organism>
<dbReference type="EMBL" id="JACEIB010000001">
    <property type="protein sequence ID" value="MBA2933032.1"/>
    <property type="molecule type" value="Genomic_DNA"/>
</dbReference>
<evidence type="ECO:0000256" key="6">
    <source>
        <dbReference type="ARBA" id="ARBA00023004"/>
    </source>
</evidence>
<keyword evidence="6" id="KW-0408">Iron</keyword>
<evidence type="ECO:0000256" key="5">
    <source>
        <dbReference type="ARBA" id="ARBA00022692"/>
    </source>
</evidence>
<keyword evidence="10 11" id="KW-0998">Cell outer membrane</keyword>
<evidence type="ECO:0000256" key="1">
    <source>
        <dbReference type="ARBA" id="ARBA00004571"/>
    </source>
</evidence>
<evidence type="ECO:0000256" key="12">
    <source>
        <dbReference type="SAM" id="MobiDB-lite"/>
    </source>
</evidence>
<evidence type="ECO:0000256" key="8">
    <source>
        <dbReference type="ARBA" id="ARBA00023077"/>
    </source>
</evidence>
<keyword evidence="8" id="KW-0798">TonB box</keyword>
<dbReference type="PANTHER" id="PTHR32552:SF81">
    <property type="entry name" value="TONB-DEPENDENT OUTER MEMBRANE RECEPTOR"/>
    <property type="match status" value="1"/>
</dbReference>
<dbReference type="Proteomes" id="UP000570166">
    <property type="component" value="Unassembled WGS sequence"/>
</dbReference>
<dbReference type="RefSeq" id="WP_160365092.1">
    <property type="nucleotide sequence ID" value="NZ_JACEIB010000001.1"/>
</dbReference>
<dbReference type="SUPFAM" id="SSF56935">
    <property type="entry name" value="Porins"/>
    <property type="match status" value="1"/>
</dbReference>
<comment type="subcellular location">
    <subcellularLocation>
        <location evidence="1 11">Cell outer membrane</location>
        <topology evidence="1 11">Multi-pass membrane protein</topology>
    </subcellularLocation>
</comment>
<evidence type="ECO:0000256" key="2">
    <source>
        <dbReference type="ARBA" id="ARBA00022448"/>
    </source>
</evidence>
<dbReference type="InterPro" id="IPR036942">
    <property type="entry name" value="Beta-barrel_TonB_sf"/>
</dbReference>
<dbReference type="GO" id="GO:0006826">
    <property type="term" value="P:iron ion transport"/>
    <property type="evidence" value="ECO:0007669"/>
    <property type="project" value="UniProtKB-KW"/>
</dbReference>
<evidence type="ECO:0000256" key="4">
    <source>
        <dbReference type="ARBA" id="ARBA00022496"/>
    </source>
</evidence>
<protein>
    <submittedName>
        <fullName evidence="15">TonB-dependent receptor plug domain-containing protein</fullName>
    </submittedName>
</protein>
<evidence type="ECO:0000259" key="14">
    <source>
        <dbReference type="Pfam" id="PF07715"/>
    </source>
</evidence>
<keyword evidence="9 11" id="KW-0472">Membrane</keyword>
<evidence type="ECO:0000256" key="10">
    <source>
        <dbReference type="ARBA" id="ARBA00023237"/>
    </source>
</evidence>
<reference evidence="15 16" key="1">
    <citation type="submission" date="2020-07" db="EMBL/GenBank/DDBJ databases">
        <authorList>
            <person name="Sun Q."/>
        </authorList>
    </citation>
    <scope>NUCLEOTIDE SEQUENCE [LARGE SCALE GENOMIC DNA]</scope>
    <source>
        <strain evidence="15 16">CGMCC 1.13654</strain>
    </source>
</reference>
<accession>A0A838L3D1</accession>
<dbReference type="InterPro" id="IPR039426">
    <property type="entry name" value="TonB-dep_rcpt-like"/>
</dbReference>
<feature type="domain" description="TonB-dependent receptor plug" evidence="14">
    <location>
        <begin position="75"/>
        <end position="180"/>
    </location>
</feature>
<comment type="similarity">
    <text evidence="11">Belongs to the TonB-dependent receptor family.</text>
</comment>